<dbReference type="SUPFAM" id="SSF50249">
    <property type="entry name" value="Nucleic acid-binding proteins"/>
    <property type="match status" value="1"/>
</dbReference>
<accession>A0A7I8L0N3</accession>
<evidence type="ECO:0000256" key="1">
    <source>
        <dbReference type="ARBA" id="ARBA00022917"/>
    </source>
</evidence>
<dbReference type="InterPro" id="IPR011488">
    <property type="entry name" value="TIF_2_asu"/>
</dbReference>
<dbReference type="EMBL" id="LR746272">
    <property type="protein sequence ID" value="CAA7402764.1"/>
    <property type="molecule type" value="Genomic_DNA"/>
</dbReference>
<dbReference type="PANTHER" id="PTHR10602">
    <property type="entry name" value="EUKARYOTIC TRANSLATION INITIATION FACTOR 2 SUBUNIT 1"/>
    <property type="match status" value="1"/>
</dbReference>
<evidence type="ECO:0000313" key="3">
    <source>
        <dbReference type="Proteomes" id="UP000663760"/>
    </source>
</evidence>
<dbReference type="Gene3D" id="2.40.50.140">
    <property type="entry name" value="Nucleic acid-binding proteins"/>
    <property type="match status" value="1"/>
</dbReference>
<dbReference type="InterPro" id="IPR012340">
    <property type="entry name" value="NA-bd_OB-fold"/>
</dbReference>
<dbReference type="GO" id="GO:0033290">
    <property type="term" value="C:eukaryotic 48S preinitiation complex"/>
    <property type="evidence" value="ECO:0007669"/>
    <property type="project" value="TreeGrafter"/>
</dbReference>
<proteinExistence type="predicted"/>
<reference evidence="2" key="1">
    <citation type="submission" date="2020-02" db="EMBL/GenBank/DDBJ databases">
        <authorList>
            <person name="Scholz U."/>
            <person name="Mascher M."/>
            <person name="Fiebig A."/>
        </authorList>
    </citation>
    <scope>NUCLEOTIDE SEQUENCE</scope>
</reference>
<protein>
    <submittedName>
        <fullName evidence="2">Uncharacterized protein</fullName>
    </submittedName>
</protein>
<dbReference type="PANTHER" id="PTHR10602:SF0">
    <property type="entry name" value="EUKARYOTIC TRANSLATION INITIATION FACTOR 2 SUBUNIT 1"/>
    <property type="match status" value="1"/>
</dbReference>
<dbReference type="GO" id="GO:0005850">
    <property type="term" value="C:eukaryotic translation initiation factor 2 complex"/>
    <property type="evidence" value="ECO:0007669"/>
    <property type="project" value="TreeGrafter"/>
</dbReference>
<dbReference type="GO" id="GO:0043022">
    <property type="term" value="F:ribosome binding"/>
    <property type="evidence" value="ECO:0007669"/>
    <property type="project" value="TreeGrafter"/>
</dbReference>
<gene>
    <name evidence="2" type="ORF">SI8410_09013442</name>
</gene>
<dbReference type="GO" id="GO:0003743">
    <property type="term" value="F:translation initiation factor activity"/>
    <property type="evidence" value="ECO:0007669"/>
    <property type="project" value="InterPro"/>
</dbReference>
<organism evidence="2 3">
    <name type="scientific">Spirodela intermedia</name>
    <name type="common">Intermediate duckweed</name>
    <dbReference type="NCBI Taxonomy" id="51605"/>
    <lineage>
        <taxon>Eukaryota</taxon>
        <taxon>Viridiplantae</taxon>
        <taxon>Streptophyta</taxon>
        <taxon>Embryophyta</taxon>
        <taxon>Tracheophyta</taxon>
        <taxon>Spermatophyta</taxon>
        <taxon>Magnoliopsida</taxon>
        <taxon>Liliopsida</taxon>
        <taxon>Araceae</taxon>
        <taxon>Lemnoideae</taxon>
        <taxon>Spirodela</taxon>
    </lineage>
</organism>
<dbReference type="GO" id="GO:0003723">
    <property type="term" value="F:RNA binding"/>
    <property type="evidence" value="ECO:0007669"/>
    <property type="project" value="InterPro"/>
</dbReference>
<dbReference type="Proteomes" id="UP000663760">
    <property type="component" value="Chromosome 9"/>
</dbReference>
<keyword evidence="1" id="KW-0648">Protein biosynthesis</keyword>
<name>A0A7I8L0N3_SPIIN</name>
<dbReference type="AlphaFoldDB" id="A0A7I8L0N3"/>
<dbReference type="OrthoDB" id="1685042at2759"/>
<keyword evidence="3" id="KW-1185">Reference proteome</keyword>
<sequence length="120" mass="13601">MAAMIRVKNITDMGGVRAPLLEYDRTEGMIPFSELSPSRIRKPVIVLRVDREKGYIELSNKLVHSIVRHVAETVRLDLELTERDDKLLAERMAKLHAVDKEEEMEMGEINLDGSAVGITE</sequence>
<evidence type="ECO:0000313" key="2">
    <source>
        <dbReference type="EMBL" id="CAA7402764.1"/>
    </source>
</evidence>